<dbReference type="RefSeq" id="WP_344446572.1">
    <property type="nucleotide sequence ID" value="NZ_BAAALF010000259.1"/>
</dbReference>
<protein>
    <submittedName>
        <fullName evidence="2">Cytochrome P450</fullName>
    </submittedName>
</protein>
<dbReference type="InterPro" id="IPR002397">
    <property type="entry name" value="Cyt_P450_B"/>
</dbReference>
<dbReference type="PANTHER" id="PTHR46696">
    <property type="entry name" value="P450, PUTATIVE (EUROFUNG)-RELATED"/>
    <property type="match status" value="1"/>
</dbReference>
<dbReference type="InterPro" id="IPR001128">
    <property type="entry name" value="Cyt_P450"/>
</dbReference>
<evidence type="ECO:0000313" key="2">
    <source>
        <dbReference type="EMBL" id="GAA1275436.1"/>
    </source>
</evidence>
<dbReference type="Proteomes" id="UP001500037">
    <property type="component" value="Unassembled WGS sequence"/>
</dbReference>
<dbReference type="PRINTS" id="PR00359">
    <property type="entry name" value="BP450"/>
</dbReference>
<evidence type="ECO:0000256" key="1">
    <source>
        <dbReference type="ARBA" id="ARBA00010617"/>
    </source>
</evidence>
<dbReference type="SUPFAM" id="SSF48264">
    <property type="entry name" value="Cytochrome P450"/>
    <property type="match status" value="1"/>
</dbReference>
<dbReference type="InterPro" id="IPR036396">
    <property type="entry name" value="Cyt_P450_sf"/>
</dbReference>
<organism evidence="2 3">
    <name type="scientific">Kitasatospora nipponensis</name>
    <dbReference type="NCBI Taxonomy" id="258049"/>
    <lineage>
        <taxon>Bacteria</taxon>
        <taxon>Bacillati</taxon>
        <taxon>Actinomycetota</taxon>
        <taxon>Actinomycetes</taxon>
        <taxon>Kitasatosporales</taxon>
        <taxon>Streptomycetaceae</taxon>
        <taxon>Kitasatospora</taxon>
    </lineage>
</organism>
<sequence>MTEPTAPAATPLELTHAQLDDASHGHPPLIRATLPQTRTPIWLATRYDVVKTVLGDGRFVRDLAKVPGAQGGDVGAELLDDAGLPAEYRRYLEILVMVDGPEHTRLRTHVMRAFAPRRIAALRPRIECVAQRLTDELAATETEFDLLHAFAYPLMTNVICEIIGVEEADRPKVGGWIRDYESGEPGRFVAGIDRLAGYVDALLDRRAAAPAEDLASDLLRSSAQAQDGQRLSRQEMIALVFLLINTGIAPPAFFVTDAVLALLDHPRQLARLRAEPDLLPRAVQELLRHVSTVRIGATLYATEDVELGGVLVRRGEGVTSALLAANRDPAVFAGADHLDLTRDAAPGAGHVAYGHGAHRCIGAALATLQSEVVLDRLLLRRDTLTLAVDRDALARIGFPGEGTFPLTLPVHF</sequence>
<accession>A0ABN1X0P7</accession>
<name>A0ABN1X0P7_9ACTN</name>
<comment type="caution">
    <text evidence="2">The sequence shown here is derived from an EMBL/GenBank/DDBJ whole genome shotgun (WGS) entry which is preliminary data.</text>
</comment>
<keyword evidence="3" id="KW-1185">Reference proteome</keyword>
<dbReference type="Gene3D" id="1.10.630.10">
    <property type="entry name" value="Cytochrome P450"/>
    <property type="match status" value="1"/>
</dbReference>
<comment type="similarity">
    <text evidence="1">Belongs to the cytochrome P450 family.</text>
</comment>
<gene>
    <name evidence="2" type="ORF">GCM10009665_73280</name>
</gene>
<proteinExistence type="inferred from homology"/>
<dbReference type="EMBL" id="BAAALF010000259">
    <property type="protein sequence ID" value="GAA1275436.1"/>
    <property type="molecule type" value="Genomic_DNA"/>
</dbReference>
<dbReference type="Pfam" id="PF00067">
    <property type="entry name" value="p450"/>
    <property type="match status" value="1"/>
</dbReference>
<reference evidence="2 3" key="1">
    <citation type="journal article" date="2019" name="Int. J. Syst. Evol. Microbiol.">
        <title>The Global Catalogue of Microorganisms (GCM) 10K type strain sequencing project: providing services to taxonomists for standard genome sequencing and annotation.</title>
        <authorList>
            <consortium name="The Broad Institute Genomics Platform"/>
            <consortium name="The Broad Institute Genome Sequencing Center for Infectious Disease"/>
            <person name="Wu L."/>
            <person name="Ma J."/>
        </authorList>
    </citation>
    <scope>NUCLEOTIDE SEQUENCE [LARGE SCALE GENOMIC DNA]</scope>
    <source>
        <strain evidence="2 3">JCM 13004</strain>
    </source>
</reference>
<dbReference type="PANTHER" id="PTHR46696:SF1">
    <property type="entry name" value="CYTOCHROME P450 YJIB-RELATED"/>
    <property type="match status" value="1"/>
</dbReference>
<evidence type="ECO:0000313" key="3">
    <source>
        <dbReference type="Proteomes" id="UP001500037"/>
    </source>
</evidence>